<feature type="domain" description="Phosphatidylglycerol lysyltransferase C-terminal" evidence="7">
    <location>
        <begin position="84"/>
        <end position="339"/>
    </location>
</feature>
<evidence type="ECO:0000256" key="4">
    <source>
        <dbReference type="ARBA" id="ARBA00022989"/>
    </source>
</evidence>
<dbReference type="PANTHER" id="PTHR34697">
    <property type="entry name" value="PHOSPHATIDYLGLYCEROL LYSYLTRANSFERASE"/>
    <property type="match status" value="1"/>
</dbReference>
<evidence type="ECO:0000256" key="2">
    <source>
        <dbReference type="ARBA" id="ARBA00022475"/>
    </source>
</evidence>
<dbReference type="GeneID" id="54563844"/>
<evidence type="ECO:0000313" key="8">
    <source>
        <dbReference type="EMBL" id="KAF2167559.1"/>
    </source>
</evidence>
<gene>
    <name evidence="8" type="ORF">M409DRAFT_36546</name>
</gene>
<proteinExistence type="predicted"/>
<protein>
    <recommendedName>
        <fullName evidence="7">Phosphatidylglycerol lysyltransferase C-terminal domain-containing protein</fullName>
    </recommendedName>
</protein>
<dbReference type="GO" id="GO:0005886">
    <property type="term" value="C:plasma membrane"/>
    <property type="evidence" value="ECO:0007669"/>
    <property type="project" value="UniProtKB-SubCell"/>
</dbReference>
<keyword evidence="3" id="KW-0812">Transmembrane</keyword>
<feature type="compositionally biased region" description="Low complexity" evidence="6">
    <location>
        <begin position="25"/>
        <end position="41"/>
    </location>
</feature>
<dbReference type="EMBL" id="ML993593">
    <property type="protein sequence ID" value="KAF2167559.1"/>
    <property type="molecule type" value="Genomic_DNA"/>
</dbReference>
<keyword evidence="4" id="KW-1133">Transmembrane helix</keyword>
<evidence type="ECO:0000256" key="1">
    <source>
        <dbReference type="ARBA" id="ARBA00004651"/>
    </source>
</evidence>
<accession>A0A6A6CP82</accession>
<reference evidence="8" key="1">
    <citation type="journal article" date="2020" name="Stud. Mycol.">
        <title>101 Dothideomycetes genomes: a test case for predicting lifestyles and emergence of pathogens.</title>
        <authorList>
            <person name="Haridas S."/>
            <person name="Albert R."/>
            <person name="Binder M."/>
            <person name="Bloem J."/>
            <person name="Labutti K."/>
            <person name="Salamov A."/>
            <person name="Andreopoulos B."/>
            <person name="Baker S."/>
            <person name="Barry K."/>
            <person name="Bills G."/>
            <person name="Bluhm B."/>
            <person name="Cannon C."/>
            <person name="Castanera R."/>
            <person name="Culley D."/>
            <person name="Daum C."/>
            <person name="Ezra D."/>
            <person name="Gonzalez J."/>
            <person name="Henrissat B."/>
            <person name="Kuo A."/>
            <person name="Liang C."/>
            <person name="Lipzen A."/>
            <person name="Lutzoni F."/>
            <person name="Magnuson J."/>
            <person name="Mondo S."/>
            <person name="Nolan M."/>
            <person name="Ohm R."/>
            <person name="Pangilinan J."/>
            <person name="Park H.-J."/>
            <person name="Ramirez L."/>
            <person name="Alfaro M."/>
            <person name="Sun H."/>
            <person name="Tritt A."/>
            <person name="Yoshinaga Y."/>
            <person name="Zwiers L.-H."/>
            <person name="Turgeon B."/>
            <person name="Goodwin S."/>
            <person name="Spatafora J."/>
            <person name="Crous P."/>
            <person name="Grigoriev I."/>
        </authorList>
    </citation>
    <scope>NUCLEOTIDE SEQUENCE</scope>
    <source>
        <strain evidence="8">ATCC 36951</strain>
    </source>
</reference>
<feature type="region of interest" description="Disordered" evidence="6">
    <location>
        <begin position="22"/>
        <end position="41"/>
    </location>
</feature>
<dbReference type="Proteomes" id="UP000799537">
    <property type="component" value="Unassembled WGS sequence"/>
</dbReference>
<dbReference type="InterPro" id="IPR051211">
    <property type="entry name" value="PG_lysyltransferase"/>
</dbReference>
<keyword evidence="9" id="KW-1185">Reference proteome</keyword>
<dbReference type="InterPro" id="IPR024320">
    <property type="entry name" value="LPG_synthase_C"/>
</dbReference>
<evidence type="ECO:0000313" key="9">
    <source>
        <dbReference type="Proteomes" id="UP000799537"/>
    </source>
</evidence>
<evidence type="ECO:0000259" key="7">
    <source>
        <dbReference type="Pfam" id="PF09924"/>
    </source>
</evidence>
<sequence>MVRISPSPTFLDWAHQTPSNKSIRKSISSSSLSSGAKSGRSSAQWDTETSFVRGGSYTLQDTAALDTIESLLLQYGTASHMGARDWSYSFYINGSQTGALIYKVLDKVAMISGDPLCPPDQYLSFIREFQAHCKKQHLGVAMVAASDNMSKIAHQHKWMSIHFGTEKVLNPCTNPMLLGRSGNRTVAKCRQLVKQGTTVDIYCPAEQYDAAIEKELVRIYKDWRAARNAESGATNAFMTVYDILSLPRLMAFVYSKDASGNINGFAALRKLGQGYHVDPFIAAADAPKGTSDLLLYATMALAKETGITKLSLGFEVVPELEDMERVPKVLHGVIKKTHRRIFGQLHLGGKKTFFDRFHPDEQQDAGLWILYPQRPSLKHMLATMHFANIRVRTVIS</sequence>
<evidence type="ECO:0000256" key="3">
    <source>
        <dbReference type="ARBA" id="ARBA00022692"/>
    </source>
</evidence>
<keyword evidence="2" id="KW-1003">Cell membrane</keyword>
<dbReference type="GO" id="GO:0055091">
    <property type="term" value="P:phospholipid homeostasis"/>
    <property type="evidence" value="ECO:0007669"/>
    <property type="project" value="TreeGrafter"/>
</dbReference>
<dbReference type="Pfam" id="PF09924">
    <property type="entry name" value="LPG_synthase_C"/>
    <property type="match status" value="1"/>
</dbReference>
<name>A0A6A6CP82_ZASCE</name>
<organism evidence="8 9">
    <name type="scientific">Zasmidium cellare ATCC 36951</name>
    <dbReference type="NCBI Taxonomy" id="1080233"/>
    <lineage>
        <taxon>Eukaryota</taxon>
        <taxon>Fungi</taxon>
        <taxon>Dikarya</taxon>
        <taxon>Ascomycota</taxon>
        <taxon>Pezizomycotina</taxon>
        <taxon>Dothideomycetes</taxon>
        <taxon>Dothideomycetidae</taxon>
        <taxon>Mycosphaerellales</taxon>
        <taxon>Mycosphaerellaceae</taxon>
        <taxon>Zasmidium</taxon>
    </lineage>
</organism>
<evidence type="ECO:0000256" key="6">
    <source>
        <dbReference type="SAM" id="MobiDB-lite"/>
    </source>
</evidence>
<evidence type="ECO:0000256" key="5">
    <source>
        <dbReference type="ARBA" id="ARBA00023136"/>
    </source>
</evidence>
<dbReference type="RefSeq" id="XP_033668448.1">
    <property type="nucleotide sequence ID" value="XM_033810572.1"/>
</dbReference>
<comment type="subcellular location">
    <subcellularLocation>
        <location evidence="1">Cell membrane</location>
        <topology evidence="1">Multi-pass membrane protein</topology>
    </subcellularLocation>
</comment>
<dbReference type="OrthoDB" id="5421852at2759"/>
<dbReference type="PANTHER" id="PTHR34697:SF2">
    <property type="entry name" value="PHOSPHATIDYLGLYCEROL LYSYLTRANSFERASE"/>
    <property type="match status" value="1"/>
</dbReference>
<dbReference type="AlphaFoldDB" id="A0A6A6CP82"/>
<dbReference type="GO" id="GO:0016755">
    <property type="term" value="F:aminoacyltransferase activity"/>
    <property type="evidence" value="ECO:0007669"/>
    <property type="project" value="TreeGrafter"/>
</dbReference>
<keyword evidence="5" id="KW-0472">Membrane</keyword>